<sequence>MLSGSGPRSYLAVETGRLGKPALRLAATLLFLVGFISTLGAQDRVTLSGYVRDASDGETLIGATVQLDGTTLGTVTNAYGFYSLTVAPGSYTVRASYLGYAERKVVLELNGNLTRDFALEEAGSVLQEVVVTAVDEDENVSNLQMSVERLDMSTIEKLPSLLGEVDVIRSIQLLPGVTTVGEGAAGFNVRGGSIDQNLVILDEAPVFNSSHLFGFFSVFNPDAVKGVQLYKGGIPARYGGRLSSILDVRMKEGNNQQFEMQGGIGTIFSRLSVEAPLVKDKSSFLLAGRRSYIDVLAAPFLNDNLSGTRLNFYDLTLKTNYRFSDKDQVFLSGYLGRDVFSPGDAAGFSWGNATGTLRWNHLFSDKLFANLTVYYSDYDYAIDFGDDPDEDAFNWDASIVNTSVKPEFSYFVSPDNVIRFGGQAIYYRFEPANAIAVSGGDEIDISLSRQWALESSAFVENEVTLWDRLKLNYGLRLSHFAYLGGRNIYEFGEAPREGLPRPLTGVTPTERNEVIDDWLNLEPRAAAQFTLNSTSSVKASYQRTVQYIHLLSNTTASIPLDIWTPSTNNIQPQRADQFALGYFRNLSDNTYELSLETYYKDFANLVDYIDGADLILNELVEGQVLSGEGRAYGAEVQLKKNKGRASGWLSYTLARSERLVPGINNDDWYPTRFDQTHNFNLTAFYELSDRVSLSGTFVYNTGTPTTLPNSGYYQLGYYIPNNAGDARNNFRIPDYHRLDVSLTLDPKKEKADRRWQGQWIFGIYNLYARRNPFTIYADQLDGRTLPGQAINTEAIKLSVVGSIIPSVSYNFTFQ</sequence>
<evidence type="ECO:0000256" key="2">
    <source>
        <dbReference type="ARBA" id="ARBA00022448"/>
    </source>
</evidence>
<evidence type="ECO:0000256" key="6">
    <source>
        <dbReference type="ARBA" id="ARBA00023136"/>
    </source>
</evidence>
<keyword evidence="2" id="KW-0813">Transport</keyword>
<dbReference type="SUPFAM" id="SSF49464">
    <property type="entry name" value="Carboxypeptidase regulatory domain-like"/>
    <property type="match status" value="1"/>
</dbReference>
<dbReference type="InterPro" id="IPR008969">
    <property type="entry name" value="CarboxyPept-like_regulatory"/>
</dbReference>
<comment type="caution">
    <text evidence="9">The sequence shown here is derived from an EMBL/GenBank/DDBJ whole genome shotgun (WGS) entry which is preliminary data.</text>
</comment>
<keyword evidence="5" id="KW-0732">Signal</keyword>
<organism evidence="9 10">
    <name type="scientific">Neolewinella xylanilytica</name>
    <dbReference type="NCBI Taxonomy" id="1514080"/>
    <lineage>
        <taxon>Bacteria</taxon>
        <taxon>Pseudomonadati</taxon>
        <taxon>Bacteroidota</taxon>
        <taxon>Saprospiria</taxon>
        <taxon>Saprospirales</taxon>
        <taxon>Lewinellaceae</taxon>
        <taxon>Neolewinella</taxon>
    </lineage>
</organism>
<dbReference type="Gene3D" id="2.40.170.20">
    <property type="entry name" value="TonB-dependent receptor, beta-barrel domain"/>
    <property type="match status" value="1"/>
</dbReference>
<dbReference type="SUPFAM" id="SSF56935">
    <property type="entry name" value="Porins"/>
    <property type="match status" value="1"/>
</dbReference>
<keyword evidence="9" id="KW-0675">Receptor</keyword>
<evidence type="ECO:0000256" key="5">
    <source>
        <dbReference type="ARBA" id="ARBA00022729"/>
    </source>
</evidence>
<dbReference type="GO" id="GO:0015344">
    <property type="term" value="F:siderophore uptake transmembrane transporter activity"/>
    <property type="evidence" value="ECO:0007669"/>
    <property type="project" value="TreeGrafter"/>
</dbReference>
<dbReference type="PANTHER" id="PTHR30069">
    <property type="entry name" value="TONB-DEPENDENT OUTER MEMBRANE RECEPTOR"/>
    <property type="match status" value="1"/>
</dbReference>
<evidence type="ECO:0000256" key="1">
    <source>
        <dbReference type="ARBA" id="ARBA00004571"/>
    </source>
</evidence>
<proteinExistence type="predicted"/>
<evidence type="ECO:0000256" key="4">
    <source>
        <dbReference type="ARBA" id="ARBA00022692"/>
    </source>
</evidence>
<keyword evidence="10" id="KW-1185">Reference proteome</keyword>
<dbReference type="Gene3D" id="2.170.130.10">
    <property type="entry name" value="TonB-dependent receptor, plug domain"/>
    <property type="match status" value="1"/>
</dbReference>
<dbReference type="InterPro" id="IPR036942">
    <property type="entry name" value="Beta-barrel_TonB_sf"/>
</dbReference>
<dbReference type="InterPro" id="IPR039426">
    <property type="entry name" value="TonB-dep_rcpt-like"/>
</dbReference>
<dbReference type="InterPro" id="IPR037066">
    <property type="entry name" value="Plug_dom_sf"/>
</dbReference>
<accession>A0A2S6I878</accession>
<dbReference type="AlphaFoldDB" id="A0A2S6I878"/>
<evidence type="ECO:0000256" key="7">
    <source>
        <dbReference type="ARBA" id="ARBA00023237"/>
    </source>
</evidence>
<dbReference type="EMBL" id="PTJC01000005">
    <property type="protein sequence ID" value="PPK87706.1"/>
    <property type="molecule type" value="Genomic_DNA"/>
</dbReference>
<name>A0A2S6I878_9BACT</name>
<evidence type="ECO:0000313" key="10">
    <source>
        <dbReference type="Proteomes" id="UP000237662"/>
    </source>
</evidence>
<evidence type="ECO:0000256" key="3">
    <source>
        <dbReference type="ARBA" id="ARBA00022452"/>
    </source>
</evidence>
<dbReference type="Proteomes" id="UP000237662">
    <property type="component" value="Unassembled WGS sequence"/>
</dbReference>
<comment type="subcellular location">
    <subcellularLocation>
        <location evidence="1">Cell outer membrane</location>
        <topology evidence="1">Multi-pass membrane protein</topology>
    </subcellularLocation>
</comment>
<gene>
    <name evidence="9" type="ORF">CLV84_0656</name>
</gene>
<dbReference type="Pfam" id="PF07715">
    <property type="entry name" value="Plug"/>
    <property type="match status" value="1"/>
</dbReference>
<dbReference type="InterPro" id="IPR012910">
    <property type="entry name" value="Plug_dom"/>
</dbReference>
<keyword evidence="7" id="KW-0998">Cell outer membrane</keyword>
<reference evidence="9 10" key="1">
    <citation type="submission" date="2018-02" db="EMBL/GenBank/DDBJ databases">
        <title>Genomic Encyclopedia of Archaeal and Bacterial Type Strains, Phase II (KMG-II): from individual species to whole genera.</title>
        <authorList>
            <person name="Goeker M."/>
        </authorList>
    </citation>
    <scope>NUCLEOTIDE SEQUENCE [LARGE SCALE GENOMIC DNA]</scope>
    <source>
        <strain evidence="9 10">DSM 29526</strain>
    </source>
</reference>
<dbReference type="GO" id="GO:0044718">
    <property type="term" value="P:siderophore transmembrane transport"/>
    <property type="evidence" value="ECO:0007669"/>
    <property type="project" value="TreeGrafter"/>
</dbReference>
<feature type="domain" description="TonB-dependent receptor plug" evidence="8">
    <location>
        <begin position="146"/>
        <end position="241"/>
    </location>
</feature>
<evidence type="ECO:0000313" key="9">
    <source>
        <dbReference type="EMBL" id="PPK87706.1"/>
    </source>
</evidence>
<keyword evidence="3" id="KW-1134">Transmembrane beta strand</keyword>
<dbReference type="Gene3D" id="2.60.40.1120">
    <property type="entry name" value="Carboxypeptidase-like, regulatory domain"/>
    <property type="match status" value="1"/>
</dbReference>
<protein>
    <submittedName>
        <fullName evidence="9">Outer membrane receptor protein involved in Fe transport</fullName>
    </submittedName>
</protein>
<keyword evidence="6" id="KW-0472">Membrane</keyword>
<dbReference type="PANTHER" id="PTHR30069:SF29">
    <property type="entry name" value="HEMOGLOBIN AND HEMOGLOBIN-HAPTOGLOBIN-BINDING PROTEIN 1-RELATED"/>
    <property type="match status" value="1"/>
</dbReference>
<evidence type="ECO:0000259" key="8">
    <source>
        <dbReference type="Pfam" id="PF07715"/>
    </source>
</evidence>
<dbReference type="Pfam" id="PF13715">
    <property type="entry name" value="CarbopepD_reg_2"/>
    <property type="match status" value="1"/>
</dbReference>
<dbReference type="GO" id="GO:0009279">
    <property type="term" value="C:cell outer membrane"/>
    <property type="evidence" value="ECO:0007669"/>
    <property type="project" value="UniProtKB-SubCell"/>
</dbReference>
<keyword evidence="4" id="KW-0812">Transmembrane</keyword>